<proteinExistence type="predicted"/>
<evidence type="ECO:0000313" key="1">
    <source>
        <dbReference type="EMBL" id="CAD9550750.1"/>
    </source>
</evidence>
<protein>
    <submittedName>
        <fullName evidence="1">Uncharacterized protein</fullName>
    </submittedName>
</protein>
<sequence length="298" mass="31121">MSSLKGVECILHPVMPDEWTAFVSEKAAFLGCKQRAPLVWMSTGVVVGGLPEWAAECDKKYGISAKHISFETWTRIAAENASASKTAPKAAPIGASSGGLERAVAVSAVLLEGNSRYIEGASSGSPSGSERLAAGVVATVLALTPLPAAPHILLDCPASSLFVVPCTPTGVELLAVGNIEHGIMSLGTTALIVLAAPTEELPLYVQAARDAVQAKDAPLPTAQLAVLGHMMPALARTFAVAPPQLKPAELERLCLEEWARESADEMLRQSAVLQTMKARGGIHVERWVCDADGAISVV</sequence>
<dbReference type="AlphaFoldDB" id="A0A7S2JKQ1"/>
<organism evidence="1">
    <name type="scientific">Haptolina brevifila</name>
    <dbReference type="NCBI Taxonomy" id="156173"/>
    <lineage>
        <taxon>Eukaryota</taxon>
        <taxon>Haptista</taxon>
        <taxon>Haptophyta</taxon>
        <taxon>Prymnesiophyceae</taxon>
        <taxon>Prymnesiales</taxon>
        <taxon>Prymnesiaceae</taxon>
        <taxon>Haptolina</taxon>
    </lineage>
</organism>
<dbReference type="EMBL" id="HBGU01083125">
    <property type="protein sequence ID" value="CAD9550750.1"/>
    <property type="molecule type" value="Transcribed_RNA"/>
</dbReference>
<accession>A0A7S2JKQ1</accession>
<name>A0A7S2JKQ1_9EUKA</name>
<gene>
    <name evidence="1" type="ORF">CBRE1094_LOCUS45386</name>
</gene>
<reference evidence="1" key="1">
    <citation type="submission" date="2021-01" db="EMBL/GenBank/DDBJ databases">
        <authorList>
            <person name="Corre E."/>
            <person name="Pelletier E."/>
            <person name="Niang G."/>
            <person name="Scheremetjew M."/>
            <person name="Finn R."/>
            <person name="Kale V."/>
            <person name="Holt S."/>
            <person name="Cochrane G."/>
            <person name="Meng A."/>
            <person name="Brown T."/>
            <person name="Cohen L."/>
        </authorList>
    </citation>
    <scope>NUCLEOTIDE SEQUENCE</scope>
    <source>
        <strain evidence="1">UTEX LB 985</strain>
    </source>
</reference>